<sequence>MLDYNNYFIGEIENLKDFFTITYVIIDDIYNKLIPNKVKHRRNVSDSKLSDTEIITISLVGEAMTIDSEKAWFNFVKKNFKELFPNIGDRSRFNRTKRNLYTVIYEIQSKFFSENKFGDNSIRIVDSMPVPVCNFGRAYFSKSFKDISSYGYCASKKESYFGLKLHALITTKGFITDFILTAANVDDRDALWELTESYKDIKIIGDKGYVSTEIGKQLALEQNISLLALQRKNSKTQFPK</sequence>
<gene>
    <name evidence="2" type="ORF">GBZ86_07600</name>
</gene>
<comment type="caution">
    <text evidence="2">The sequence shown here is derived from an EMBL/GenBank/DDBJ whole genome shotgun (WGS) entry which is preliminary data.</text>
</comment>
<dbReference type="RefSeq" id="WP_152889306.1">
    <property type="nucleotide sequence ID" value="NZ_WHJC01000087.1"/>
</dbReference>
<evidence type="ECO:0000313" key="3">
    <source>
        <dbReference type="Proteomes" id="UP000430345"/>
    </source>
</evidence>
<proteinExistence type="predicted"/>
<evidence type="ECO:0000313" key="2">
    <source>
        <dbReference type="EMBL" id="MPQ43621.1"/>
    </source>
</evidence>
<protein>
    <submittedName>
        <fullName evidence="2">IS982 family transposase</fullName>
    </submittedName>
</protein>
<dbReference type="Pfam" id="PF13612">
    <property type="entry name" value="DDE_Tnp_1_3"/>
    <property type="match status" value="1"/>
</dbReference>
<accession>A0A6I1MRV2</accession>
<feature type="non-terminal residue" evidence="2">
    <location>
        <position position="240"/>
    </location>
</feature>
<reference evidence="2 3" key="1">
    <citation type="submission" date="2019-10" db="EMBL/GenBank/DDBJ databases">
        <title>The Genome Sequence of Clostridium tarantellae Isolated from Fish Brain.</title>
        <authorList>
            <person name="Bano L."/>
            <person name="Kiel M."/>
            <person name="Sales G."/>
            <person name="Doxey A.C."/>
            <person name="Mansfield M.J."/>
            <person name="Schiavone M."/>
            <person name="Rossetto O."/>
            <person name="Pirazzini M."/>
            <person name="Dobrindt U."/>
            <person name="Montecucco C."/>
        </authorList>
    </citation>
    <scope>NUCLEOTIDE SEQUENCE [LARGE SCALE GENOMIC DNA]</scope>
    <source>
        <strain evidence="2 3">DSM 3997</strain>
    </source>
</reference>
<dbReference type="EMBL" id="WHJC01000087">
    <property type="protein sequence ID" value="MPQ43621.1"/>
    <property type="molecule type" value="Genomic_DNA"/>
</dbReference>
<name>A0A6I1MRV2_9CLOT</name>
<feature type="domain" description="Transposase DDE" evidence="1">
    <location>
        <begin position="121"/>
        <end position="237"/>
    </location>
</feature>
<organism evidence="2 3">
    <name type="scientific">Clostridium tarantellae</name>
    <dbReference type="NCBI Taxonomy" id="39493"/>
    <lineage>
        <taxon>Bacteria</taxon>
        <taxon>Bacillati</taxon>
        <taxon>Bacillota</taxon>
        <taxon>Clostridia</taxon>
        <taxon>Eubacteriales</taxon>
        <taxon>Clostridiaceae</taxon>
        <taxon>Clostridium</taxon>
    </lineage>
</organism>
<dbReference type="NCBIfam" id="NF033520">
    <property type="entry name" value="transpos_IS982"/>
    <property type="match status" value="1"/>
</dbReference>
<dbReference type="OrthoDB" id="57240at2"/>
<dbReference type="InterPro" id="IPR025668">
    <property type="entry name" value="Tnp_DDE_dom"/>
</dbReference>
<evidence type="ECO:0000259" key="1">
    <source>
        <dbReference type="Pfam" id="PF13612"/>
    </source>
</evidence>
<keyword evidence="3" id="KW-1185">Reference proteome</keyword>
<dbReference type="AlphaFoldDB" id="A0A6I1MRV2"/>
<dbReference type="Proteomes" id="UP000430345">
    <property type="component" value="Unassembled WGS sequence"/>
</dbReference>